<dbReference type="InParanoid" id="V5I5B0"/>
<evidence type="ECO:0000259" key="1">
    <source>
        <dbReference type="PROSITE" id="PS50097"/>
    </source>
</evidence>
<accession>V5I5B0</accession>
<evidence type="ECO:0000313" key="2">
    <source>
        <dbReference type="EMBL" id="GAD99190.1"/>
    </source>
</evidence>
<dbReference type="InterPro" id="IPR000210">
    <property type="entry name" value="BTB/POZ_dom"/>
</dbReference>
<dbReference type="Proteomes" id="UP000018001">
    <property type="component" value="Unassembled WGS sequence"/>
</dbReference>
<gene>
    <name evidence="2" type="ORF">PVAR5_7897</name>
</gene>
<reference evidence="3" key="1">
    <citation type="journal article" date="2014" name="Genome Announc.">
        <title>Draft genome sequence of the formaldehyde-resistant fungus Byssochlamys spectabilis No. 5 (anamorph Paecilomyces variotii No. 5) (NBRC109023).</title>
        <authorList>
            <person name="Oka T."/>
            <person name="Ekino K."/>
            <person name="Fukuda K."/>
            <person name="Nomura Y."/>
        </authorList>
    </citation>
    <scope>NUCLEOTIDE SEQUENCE [LARGE SCALE GENOMIC DNA]</scope>
    <source>
        <strain evidence="3">No. 5 / NBRC 109023</strain>
    </source>
</reference>
<name>V5I5B0_BYSSN</name>
<dbReference type="InterPro" id="IPR011333">
    <property type="entry name" value="SKP1/BTB/POZ_sf"/>
</dbReference>
<dbReference type="AlphaFoldDB" id="V5I5B0"/>
<comment type="caution">
    <text evidence="2">The sequence shown here is derived from an EMBL/GenBank/DDBJ whole genome shotgun (WGS) entry which is preliminary data.</text>
</comment>
<protein>
    <submittedName>
        <fullName evidence="2">BTB/POZ domain protein</fullName>
    </submittedName>
</protein>
<dbReference type="SUPFAM" id="SSF54695">
    <property type="entry name" value="POZ domain"/>
    <property type="match status" value="1"/>
</dbReference>
<organism evidence="2 3">
    <name type="scientific">Byssochlamys spectabilis (strain No. 5 / NBRC 109023)</name>
    <name type="common">Paecilomyces variotii</name>
    <dbReference type="NCBI Taxonomy" id="1356009"/>
    <lineage>
        <taxon>Eukaryota</taxon>
        <taxon>Fungi</taxon>
        <taxon>Dikarya</taxon>
        <taxon>Ascomycota</taxon>
        <taxon>Pezizomycotina</taxon>
        <taxon>Eurotiomycetes</taxon>
        <taxon>Eurotiomycetidae</taxon>
        <taxon>Eurotiales</taxon>
        <taxon>Thermoascaceae</taxon>
        <taxon>Paecilomyces</taxon>
    </lineage>
</organism>
<dbReference type="eggNOG" id="ENOG502SQDU">
    <property type="taxonomic scope" value="Eukaryota"/>
</dbReference>
<feature type="domain" description="BTB" evidence="1">
    <location>
        <begin position="22"/>
        <end position="85"/>
    </location>
</feature>
<proteinExistence type="predicted"/>
<dbReference type="SMART" id="SM00225">
    <property type="entry name" value="BTB"/>
    <property type="match status" value="1"/>
</dbReference>
<dbReference type="EMBL" id="BAUL01000283">
    <property type="protein sequence ID" value="GAD99190.1"/>
    <property type="molecule type" value="Genomic_DNA"/>
</dbReference>
<evidence type="ECO:0000313" key="3">
    <source>
        <dbReference type="Proteomes" id="UP000018001"/>
    </source>
</evidence>
<dbReference type="Pfam" id="PF00651">
    <property type="entry name" value="BTB"/>
    <property type="match status" value="1"/>
</dbReference>
<dbReference type="CDD" id="cd18186">
    <property type="entry name" value="BTB_POZ_ZBTB_KLHL-like"/>
    <property type="match status" value="1"/>
</dbReference>
<dbReference type="HOGENOM" id="CLU_057752_2_0_1"/>
<dbReference type="PROSITE" id="PS50097">
    <property type="entry name" value="BTB"/>
    <property type="match status" value="1"/>
</dbReference>
<sequence>MSGSRPEVFHGRNYYPHSADNTNFRITCQGHLFWVHKDVISQESPYFQAVVKGNFTEGQNGRLALRDMQPEVFHAVLAYMYTGKLQSFLVHSPPEFYNYHVGRRLEDEIAEWDKNTDYKGTAMSKAFACVLIYIAADRLCLDDLRYLAADEFEEHFRPRKPSDELPDDFTDLIAQVYDNTRTDDQNLKRHITTHLKKYLSEHSSLAICQRAFKESFMRYEHFAWDIFSDCIGTWSNECDLHRRATGYLSHVLARESGIIDTLHTNTECRHCGHEFGCTIELVGANMRRIEKESWLRCTKCRTRHFPVGFPAGKLY</sequence>
<dbReference type="OrthoDB" id="6359816at2759"/>
<dbReference type="PANTHER" id="PTHR47843">
    <property type="entry name" value="BTB DOMAIN-CONTAINING PROTEIN-RELATED"/>
    <property type="match status" value="1"/>
</dbReference>
<keyword evidence="3" id="KW-1185">Reference proteome</keyword>
<dbReference type="Gene3D" id="3.30.710.10">
    <property type="entry name" value="Potassium Channel Kv1.1, Chain A"/>
    <property type="match status" value="1"/>
</dbReference>